<organism evidence="2 3">
    <name type="scientific">Jaapia argillacea MUCL 33604</name>
    <dbReference type="NCBI Taxonomy" id="933084"/>
    <lineage>
        <taxon>Eukaryota</taxon>
        <taxon>Fungi</taxon>
        <taxon>Dikarya</taxon>
        <taxon>Basidiomycota</taxon>
        <taxon>Agaricomycotina</taxon>
        <taxon>Agaricomycetes</taxon>
        <taxon>Agaricomycetidae</taxon>
        <taxon>Jaapiales</taxon>
        <taxon>Jaapiaceae</taxon>
        <taxon>Jaapia</taxon>
    </lineage>
</organism>
<accession>A0A067PHL0</accession>
<dbReference type="InParanoid" id="A0A067PHL0"/>
<feature type="transmembrane region" description="Helical" evidence="1">
    <location>
        <begin position="54"/>
        <end position="73"/>
    </location>
</feature>
<protein>
    <submittedName>
        <fullName evidence="2">Uncharacterized protein</fullName>
    </submittedName>
</protein>
<evidence type="ECO:0000313" key="3">
    <source>
        <dbReference type="Proteomes" id="UP000027265"/>
    </source>
</evidence>
<proteinExistence type="predicted"/>
<keyword evidence="1" id="KW-1133">Transmembrane helix</keyword>
<name>A0A067PHL0_9AGAM</name>
<keyword evidence="3" id="KW-1185">Reference proteome</keyword>
<dbReference type="EMBL" id="KL197729">
    <property type="protein sequence ID" value="KDQ54299.1"/>
    <property type="molecule type" value="Genomic_DNA"/>
</dbReference>
<keyword evidence="1" id="KW-0472">Membrane</keyword>
<sequence length="83" mass="9347">MNAPSVWAVVTAHDTSSTKECHNSRKDLSSPSSLLGITLIDRSNPNLQSAYIHISYHLPISALWFFVFALIVVRNKLYDQVFL</sequence>
<dbReference type="HOGENOM" id="CLU_2542876_0_0_1"/>
<keyword evidence="1" id="KW-0812">Transmembrane</keyword>
<evidence type="ECO:0000256" key="1">
    <source>
        <dbReference type="SAM" id="Phobius"/>
    </source>
</evidence>
<dbReference type="AlphaFoldDB" id="A0A067PHL0"/>
<reference evidence="3" key="1">
    <citation type="journal article" date="2014" name="Proc. Natl. Acad. Sci. U.S.A.">
        <title>Extensive sampling of basidiomycete genomes demonstrates inadequacy of the white-rot/brown-rot paradigm for wood decay fungi.</title>
        <authorList>
            <person name="Riley R."/>
            <person name="Salamov A.A."/>
            <person name="Brown D.W."/>
            <person name="Nagy L.G."/>
            <person name="Floudas D."/>
            <person name="Held B.W."/>
            <person name="Levasseur A."/>
            <person name="Lombard V."/>
            <person name="Morin E."/>
            <person name="Otillar R."/>
            <person name="Lindquist E.A."/>
            <person name="Sun H."/>
            <person name="LaButti K.M."/>
            <person name="Schmutz J."/>
            <person name="Jabbour D."/>
            <person name="Luo H."/>
            <person name="Baker S.E."/>
            <person name="Pisabarro A.G."/>
            <person name="Walton J.D."/>
            <person name="Blanchette R.A."/>
            <person name="Henrissat B."/>
            <person name="Martin F."/>
            <person name="Cullen D."/>
            <person name="Hibbett D.S."/>
            <person name="Grigoriev I.V."/>
        </authorList>
    </citation>
    <scope>NUCLEOTIDE SEQUENCE [LARGE SCALE GENOMIC DNA]</scope>
    <source>
        <strain evidence="3">MUCL 33604</strain>
    </source>
</reference>
<gene>
    <name evidence="2" type="ORF">JAAARDRAFT_60703</name>
</gene>
<evidence type="ECO:0000313" key="2">
    <source>
        <dbReference type="EMBL" id="KDQ54299.1"/>
    </source>
</evidence>
<dbReference type="Proteomes" id="UP000027265">
    <property type="component" value="Unassembled WGS sequence"/>
</dbReference>